<dbReference type="InterPro" id="IPR011022">
    <property type="entry name" value="Arrestin_C-like"/>
</dbReference>
<accession>Q23YG2</accession>
<dbReference type="GO" id="GO:0005737">
    <property type="term" value="C:cytoplasm"/>
    <property type="evidence" value="ECO:0007669"/>
    <property type="project" value="TreeGrafter"/>
</dbReference>
<dbReference type="PANTHER" id="PTHR11188:SF17">
    <property type="entry name" value="FI21816P1"/>
    <property type="match status" value="1"/>
</dbReference>
<dbReference type="PANTHER" id="PTHR11188">
    <property type="entry name" value="ARRESTIN DOMAIN CONTAINING PROTEIN"/>
    <property type="match status" value="1"/>
</dbReference>
<gene>
    <name evidence="2" type="ORF">TTHERM_01250110</name>
</gene>
<dbReference type="Pfam" id="PF02752">
    <property type="entry name" value="Arrestin_C"/>
    <property type="match status" value="1"/>
</dbReference>
<dbReference type="InterPro" id="IPR014756">
    <property type="entry name" value="Ig_E-set"/>
</dbReference>
<dbReference type="RefSeq" id="XP_001021816.2">
    <property type="nucleotide sequence ID" value="XM_001021816.2"/>
</dbReference>
<evidence type="ECO:0000259" key="1">
    <source>
        <dbReference type="Pfam" id="PF02752"/>
    </source>
</evidence>
<dbReference type="InParanoid" id="Q23YG2"/>
<proteinExistence type="predicted"/>
<name>Q23YG2_TETTS</name>
<dbReference type="Gene3D" id="2.60.40.640">
    <property type="match status" value="1"/>
</dbReference>
<feature type="domain" description="Arrestin C-terminal-like" evidence="1">
    <location>
        <begin position="170"/>
        <end position="281"/>
    </location>
</feature>
<organism evidence="2 3">
    <name type="scientific">Tetrahymena thermophila (strain SB210)</name>
    <dbReference type="NCBI Taxonomy" id="312017"/>
    <lineage>
        <taxon>Eukaryota</taxon>
        <taxon>Sar</taxon>
        <taxon>Alveolata</taxon>
        <taxon>Ciliophora</taxon>
        <taxon>Intramacronucleata</taxon>
        <taxon>Oligohymenophorea</taxon>
        <taxon>Hymenostomatida</taxon>
        <taxon>Tetrahymenina</taxon>
        <taxon>Tetrahymenidae</taxon>
        <taxon>Tetrahymena</taxon>
    </lineage>
</organism>
<dbReference type="AlphaFoldDB" id="Q23YG2"/>
<reference evidence="3" key="1">
    <citation type="journal article" date="2006" name="PLoS Biol.">
        <title>Macronuclear genome sequence of the ciliate Tetrahymena thermophila, a model eukaryote.</title>
        <authorList>
            <person name="Eisen J.A."/>
            <person name="Coyne R.S."/>
            <person name="Wu M."/>
            <person name="Wu D."/>
            <person name="Thiagarajan M."/>
            <person name="Wortman J.R."/>
            <person name="Badger J.H."/>
            <person name="Ren Q."/>
            <person name="Amedeo P."/>
            <person name="Jones K.M."/>
            <person name="Tallon L.J."/>
            <person name="Delcher A.L."/>
            <person name="Salzberg S.L."/>
            <person name="Silva J.C."/>
            <person name="Haas B.J."/>
            <person name="Majoros W.H."/>
            <person name="Farzad M."/>
            <person name="Carlton J.M."/>
            <person name="Smith R.K. Jr."/>
            <person name="Garg J."/>
            <person name="Pearlman R.E."/>
            <person name="Karrer K.M."/>
            <person name="Sun L."/>
            <person name="Manning G."/>
            <person name="Elde N.C."/>
            <person name="Turkewitz A.P."/>
            <person name="Asai D.J."/>
            <person name="Wilkes D.E."/>
            <person name="Wang Y."/>
            <person name="Cai H."/>
            <person name="Collins K."/>
            <person name="Stewart B.A."/>
            <person name="Lee S.R."/>
            <person name="Wilamowska K."/>
            <person name="Weinberg Z."/>
            <person name="Ruzzo W.L."/>
            <person name="Wloga D."/>
            <person name="Gaertig J."/>
            <person name="Frankel J."/>
            <person name="Tsao C.-C."/>
            <person name="Gorovsky M.A."/>
            <person name="Keeling P.J."/>
            <person name="Waller R.F."/>
            <person name="Patron N.J."/>
            <person name="Cherry J.M."/>
            <person name="Stover N.A."/>
            <person name="Krieger C.J."/>
            <person name="del Toro C."/>
            <person name="Ryder H.F."/>
            <person name="Williamson S.C."/>
            <person name="Barbeau R.A."/>
            <person name="Hamilton E.P."/>
            <person name="Orias E."/>
        </authorList>
    </citation>
    <scope>NUCLEOTIDE SEQUENCE [LARGE SCALE GENOMIC DNA]</scope>
    <source>
        <strain evidence="3">SB210</strain>
    </source>
</reference>
<dbReference type="SUPFAM" id="SSF81296">
    <property type="entry name" value="E set domains"/>
    <property type="match status" value="1"/>
</dbReference>
<sequence length="283" mass="32302">MRIYVTNYNLFKEEANKKIIGIVQTKRQQKVGKRKYLYLALIDRQLLLAIKLLKDYLILTQNNFLNFSIPVYDFSQGSNDPNFIIQPCQVIIPFELNVADKLPSSMRFFSTEYNQCQIKYSLIASIIPTEANLKPVQGIQEIFIGQQIPTLNLPNTTTSTQQPVVCCCCKSGQINYNITTNSRSFAPNESIQIKMAIDFSQYTKKVQSLNVELLGQVTMKADNNFREKKFKLYEKIMSVKVENSQQINQEVSIQVPGDITLSSQGQLLSVVYSLRIIPNINTC</sequence>
<dbReference type="GO" id="GO:0015031">
    <property type="term" value="P:protein transport"/>
    <property type="evidence" value="ECO:0007669"/>
    <property type="project" value="TreeGrafter"/>
</dbReference>
<dbReference type="Proteomes" id="UP000009168">
    <property type="component" value="Unassembled WGS sequence"/>
</dbReference>
<dbReference type="KEGG" id="tet:TTHERM_01250110"/>
<dbReference type="GeneID" id="7836376"/>
<evidence type="ECO:0000313" key="2">
    <source>
        <dbReference type="EMBL" id="EAS01571.2"/>
    </source>
</evidence>
<keyword evidence="3" id="KW-1185">Reference proteome</keyword>
<dbReference type="InterPro" id="IPR014752">
    <property type="entry name" value="Arrestin-like_C"/>
</dbReference>
<dbReference type="HOGENOM" id="CLU_971401_0_0_1"/>
<protein>
    <submittedName>
        <fullName evidence="2">Arrestin</fullName>
    </submittedName>
</protein>
<dbReference type="InterPro" id="IPR050357">
    <property type="entry name" value="Arrestin_domain-protein"/>
</dbReference>
<evidence type="ECO:0000313" key="3">
    <source>
        <dbReference type="Proteomes" id="UP000009168"/>
    </source>
</evidence>
<dbReference type="EMBL" id="GG662600">
    <property type="protein sequence ID" value="EAS01571.2"/>
    <property type="molecule type" value="Genomic_DNA"/>
</dbReference>